<reference evidence="1 2" key="1">
    <citation type="submission" date="2019-05" db="EMBL/GenBank/DDBJ databases">
        <title>Mikania micrantha, genome provides insights into the molecular mechanism of rapid growth.</title>
        <authorList>
            <person name="Liu B."/>
        </authorList>
    </citation>
    <scope>NUCLEOTIDE SEQUENCE [LARGE SCALE GENOMIC DNA]</scope>
    <source>
        <strain evidence="1">NLD-2019</strain>
        <tissue evidence="1">Leaf</tissue>
    </source>
</reference>
<evidence type="ECO:0000313" key="2">
    <source>
        <dbReference type="Proteomes" id="UP000326396"/>
    </source>
</evidence>
<protein>
    <submittedName>
        <fullName evidence="1">Uncharacterized protein</fullName>
    </submittedName>
</protein>
<proteinExistence type="predicted"/>
<accession>A0A5N6LW19</accession>
<gene>
    <name evidence="1" type="ORF">E3N88_38872</name>
</gene>
<keyword evidence="2" id="KW-1185">Reference proteome</keyword>
<evidence type="ECO:0000313" key="1">
    <source>
        <dbReference type="EMBL" id="KAD2805495.1"/>
    </source>
</evidence>
<dbReference type="EMBL" id="SZYD01000018">
    <property type="protein sequence ID" value="KAD2805495.1"/>
    <property type="molecule type" value="Genomic_DNA"/>
</dbReference>
<dbReference type="AlphaFoldDB" id="A0A5N6LW19"/>
<dbReference type="Proteomes" id="UP000326396">
    <property type="component" value="Linkage Group LG8"/>
</dbReference>
<name>A0A5N6LW19_9ASTR</name>
<comment type="caution">
    <text evidence="1">The sequence shown here is derived from an EMBL/GenBank/DDBJ whole genome shotgun (WGS) entry which is preliminary data.</text>
</comment>
<organism evidence="1 2">
    <name type="scientific">Mikania micrantha</name>
    <name type="common">bitter vine</name>
    <dbReference type="NCBI Taxonomy" id="192012"/>
    <lineage>
        <taxon>Eukaryota</taxon>
        <taxon>Viridiplantae</taxon>
        <taxon>Streptophyta</taxon>
        <taxon>Embryophyta</taxon>
        <taxon>Tracheophyta</taxon>
        <taxon>Spermatophyta</taxon>
        <taxon>Magnoliopsida</taxon>
        <taxon>eudicotyledons</taxon>
        <taxon>Gunneridae</taxon>
        <taxon>Pentapetalae</taxon>
        <taxon>asterids</taxon>
        <taxon>campanulids</taxon>
        <taxon>Asterales</taxon>
        <taxon>Asteraceae</taxon>
        <taxon>Asteroideae</taxon>
        <taxon>Heliantheae alliance</taxon>
        <taxon>Eupatorieae</taxon>
        <taxon>Mikania</taxon>
    </lineage>
</organism>
<sequence length="117" mass="12479">MKIDQDYCIEEVDPDKSGAACFLEDQVMGSPLKAVGGEGSLPSSPTPKLLMGLQLTAWNIRGLNSASSQHMLIDHMASESGKASVLVIVLTLPVSINLNSMICVYSLKVGEHEVHAI</sequence>